<dbReference type="SMART" id="SM00387">
    <property type="entry name" value="HATPase_c"/>
    <property type="match status" value="1"/>
</dbReference>
<keyword evidence="9" id="KW-0472">Membrane</keyword>
<dbReference type="PANTHER" id="PTHR43065">
    <property type="entry name" value="SENSOR HISTIDINE KINASE"/>
    <property type="match status" value="1"/>
</dbReference>
<evidence type="ECO:0000256" key="8">
    <source>
        <dbReference type="ARBA" id="ARBA00023012"/>
    </source>
</evidence>
<name>A0A927EBT8_9HYPH</name>
<dbReference type="GO" id="GO:0004674">
    <property type="term" value="F:protein serine/threonine kinase activity"/>
    <property type="evidence" value="ECO:0007669"/>
    <property type="project" value="UniProtKB-KW"/>
</dbReference>
<dbReference type="SUPFAM" id="SSF47384">
    <property type="entry name" value="Homodimeric domain of signal transducing histidine kinase"/>
    <property type="match status" value="1"/>
</dbReference>
<evidence type="ECO:0000256" key="7">
    <source>
        <dbReference type="ARBA" id="ARBA00022840"/>
    </source>
</evidence>
<protein>
    <recommendedName>
        <fullName evidence="2">histidine kinase</fullName>
        <ecNumber evidence="2">2.7.13.3</ecNumber>
    </recommendedName>
</protein>
<keyword evidence="12" id="KW-1185">Reference proteome</keyword>
<dbReference type="EC" id="2.7.13.3" evidence="2"/>
<comment type="catalytic activity">
    <reaction evidence="1">
        <text>ATP + protein L-histidine = ADP + protein N-phospho-L-histidine.</text>
        <dbReference type="EC" id="2.7.13.3"/>
    </reaction>
</comment>
<feature type="transmembrane region" description="Helical" evidence="9">
    <location>
        <begin position="59"/>
        <end position="78"/>
    </location>
</feature>
<gene>
    <name evidence="11" type="ORF">IED13_09105</name>
</gene>
<feature type="transmembrane region" description="Helical" evidence="9">
    <location>
        <begin position="84"/>
        <end position="105"/>
    </location>
</feature>
<dbReference type="PANTHER" id="PTHR43065:SF10">
    <property type="entry name" value="PEROXIDE STRESS-ACTIVATED HISTIDINE KINASE MAK3"/>
    <property type="match status" value="1"/>
</dbReference>
<dbReference type="GO" id="GO:0005524">
    <property type="term" value="F:ATP binding"/>
    <property type="evidence" value="ECO:0007669"/>
    <property type="project" value="UniProtKB-KW"/>
</dbReference>
<keyword evidence="11" id="KW-0723">Serine/threonine-protein kinase</keyword>
<dbReference type="SMART" id="SM00388">
    <property type="entry name" value="HisKA"/>
    <property type="match status" value="1"/>
</dbReference>
<keyword evidence="7" id="KW-0067">ATP-binding</keyword>
<organism evidence="11 12">
    <name type="scientific">Bosea spartocytisi</name>
    <dbReference type="NCBI Taxonomy" id="2773451"/>
    <lineage>
        <taxon>Bacteria</taxon>
        <taxon>Pseudomonadati</taxon>
        <taxon>Pseudomonadota</taxon>
        <taxon>Alphaproteobacteria</taxon>
        <taxon>Hyphomicrobiales</taxon>
        <taxon>Boseaceae</taxon>
        <taxon>Bosea</taxon>
    </lineage>
</organism>
<evidence type="ECO:0000256" key="1">
    <source>
        <dbReference type="ARBA" id="ARBA00000085"/>
    </source>
</evidence>
<accession>A0A927EBT8</accession>
<dbReference type="Gene3D" id="3.30.565.10">
    <property type="entry name" value="Histidine kinase-like ATPase, C-terminal domain"/>
    <property type="match status" value="1"/>
</dbReference>
<dbReference type="GO" id="GO:0000155">
    <property type="term" value="F:phosphorelay sensor kinase activity"/>
    <property type="evidence" value="ECO:0007669"/>
    <property type="project" value="InterPro"/>
</dbReference>
<dbReference type="CDD" id="cd00082">
    <property type="entry name" value="HisKA"/>
    <property type="match status" value="1"/>
</dbReference>
<evidence type="ECO:0000259" key="10">
    <source>
        <dbReference type="PROSITE" id="PS50109"/>
    </source>
</evidence>
<keyword evidence="5" id="KW-0547">Nucleotide-binding</keyword>
<reference evidence="11" key="1">
    <citation type="submission" date="2020-09" db="EMBL/GenBank/DDBJ databases">
        <title>Bosea spartocytisi sp. nov. a root nodule endophyte of Spartocytisus supranubius in the high mountain ecosystem fo the Teide National Park (Canary Islands, Spain).</title>
        <authorList>
            <person name="Pulido-Suarez L."/>
            <person name="Peix A."/>
            <person name="Igual J.M."/>
            <person name="Socas-Perez N."/>
            <person name="Velazquez E."/>
            <person name="Flores-Felix J.D."/>
            <person name="Leon-Barrios M."/>
        </authorList>
    </citation>
    <scope>NUCLEOTIDE SEQUENCE</scope>
    <source>
        <strain evidence="11">SSUT16</strain>
    </source>
</reference>
<evidence type="ECO:0000256" key="4">
    <source>
        <dbReference type="ARBA" id="ARBA00022679"/>
    </source>
</evidence>
<dbReference type="Proteomes" id="UP000619295">
    <property type="component" value="Unassembled WGS sequence"/>
</dbReference>
<dbReference type="InterPro" id="IPR004358">
    <property type="entry name" value="Sig_transdc_His_kin-like_C"/>
</dbReference>
<dbReference type="InterPro" id="IPR005467">
    <property type="entry name" value="His_kinase_dom"/>
</dbReference>
<dbReference type="AlphaFoldDB" id="A0A927EBT8"/>
<evidence type="ECO:0000256" key="3">
    <source>
        <dbReference type="ARBA" id="ARBA00022553"/>
    </source>
</evidence>
<dbReference type="InterPro" id="IPR003661">
    <property type="entry name" value="HisK_dim/P_dom"/>
</dbReference>
<dbReference type="Gene3D" id="1.10.287.130">
    <property type="match status" value="1"/>
</dbReference>
<feature type="domain" description="Histidine kinase" evidence="10">
    <location>
        <begin position="136"/>
        <end position="351"/>
    </location>
</feature>
<dbReference type="InterPro" id="IPR003594">
    <property type="entry name" value="HATPase_dom"/>
</dbReference>
<dbReference type="PRINTS" id="PR00344">
    <property type="entry name" value="BCTRLSENSOR"/>
</dbReference>
<keyword evidence="9" id="KW-0812">Transmembrane</keyword>
<dbReference type="EMBL" id="JACXWY010000004">
    <property type="protein sequence ID" value="MBD3845854.1"/>
    <property type="molecule type" value="Genomic_DNA"/>
</dbReference>
<keyword evidence="4" id="KW-0808">Transferase</keyword>
<keyword evidence="6 11" id="KW-0418">Kinase</keyword>
<evidence type="ECO:0000256" key="5">
    <source>
        <dbReference type="ARBA" id="ARBA00022741"/>
    </source>
</evidence>
<feature type="transmembrane region" description="Helical" evidence="9">
    <location>
        <begin position="12"/>
        <end position="30"/>
    </location>
</feature>
<dbReference type="Pfam" id="PF00512">
    <property type="entry name" value="HisKA"/>
    <property type="match status" value="1"/>
</dbReference>
<keyword evidence="8" id="KW-0902">Two-component regulatory system</keyword>
<sequence>MRVLDRERFRLGKAGLGLSLALLAAAIFLADTYTDLEIAVAVLYVAVILVSVWFDRPAVVLWVGAASAGLTILSYLLTPRGAEHAGLVNCLLSLIAIGATTYLAIRIEAAEARARQARAELAHISRVTMMGELTASIAHEVSQPLAGIVANGHAALRWLAATPADPAEARRALERVVADADRAGDVIGRVRRMVAKAPPSRETVDVAALIEDVLSLTRSEIRKAQVTLRTDLADDLPRVIADRVQLQQVVLNLLVNAAEAIGQQETGPRDMLVGAASDGERITVSIRDTGVSLASAAIERIFDAFHSTKPGGMGMGLAISRSIVEAHGGTIYAAANPPRGMVFGFTLPVRAATAERNHG</sequence>
<evidence type="ECO:0000256" key="9">
    <source>
        <dbReference type="SAM" id="Phobius"/>
    </source>
</evidence>
<proteinExistence type="predicted"/>
<keyword evidence="9" id="KW-1133">Transmembrane helix</keyword>
<comment type="caution">
    <text evidence="11">The sequence shown here is derived from an EMBL/GenBank/DDBJ whole genome shotgun (WGS) entry which is preliminary data.</text>
</comment>
<dbReference type="SUPFAM" id="SSF55874">
    <property type="entry name" value="ATPase domain of HSP90 chaperone/DNA topoisomerase II/histidine kinase"/>
    <property type="match status" value="1"/>
</dbReference>
<dbReference type="InterPro" id="IPR036890">
    <property type="entry name" value="HATPase_C_sf"/>
</dbReference>
<evidence type="ECO:0000256" key="6">
    <source>
        <dbReference type="ARBA" id="ARBA00022777"/>
    </source>
</evidence>
<evidence type="ECO:0000256" key="2">
    <source>
        <dbReference type="ARBA" id="ARBA00012438"/>
    </source>
</evidence>
<dbReference type="InterPro" id="IPR036097">
    <property type="entry name" value="HisK_dim/P_sf"/>
</dbReference>
<evidence type="ECO:0000313" key="11">
    <source>
        <dbReference type="EMBL" id="MBD3845854.1"/>
    </source>
</evidence>
<dbReference type="Pfam" id="PF02518">
    <property type="entry name" value="HATPase_c"/>
    <property type="match status" value="1"/>
</dbReference>
<dbReference type="PROSITE" id="PS50109">
    <property type="entry name" value="HIS_KIN"/>
    <property type="match status" value="1"/>
</dbReference>
<keyword evidence="3" id="KW-0597">Phosphoprotein</keyword>
<evidence type="ECO:0000313" key="12">
    <source>
        <dbReference type="Proteomes" id="UP000619295"/>
    </source>
</evidence>
<feature type="transmembrane region" description="Helical" evidence="9">
    <location>
        <begin position="36"/>
        <end position="54"/>
    </location>
</feature>